<evidence type="ECO:0000313" key="3">
    <source>
        <dbReference type="EMBL" id="GMI11056.1"/>
    </source>
</evidence>
<gene>
    <name evidence="3" type="ORF">TrRE_jg3462</name>
</gene>
<keyword evidence="4" id="KW-1185">Reference proteome</keyword>
<dbReference type="Pfam" id="PF00487">
    <property type="entry name" value="FA_desaturase"/>
    <property type="match status" value="1"/>
</dbReference>
<dbReference type="SUPFAM" id="SSF55856">
    <property type="entry name" value="Cytochrome b5-like heme/steroid binding domain"/>
    <property type="match status" value="1"/>
</dbReference>
<accession>A0A9W7FFA3</accession>
<dbReference type="GO" id="GO:0016020">
    <property type="term" value="C:membrane"/>
    <property type="evidence" value="ECO:0007669"/>
    <property type="project" value="TreeGrafter"/>
</dbReference>
<feature type="domain" description="Cytochrome b5 heme-binding" evidence="1">
    <location>
        <begin position="31"/>
        <end position="79"/>
    </location>
</feature>
<dbReference type="InterPro" id="IPR036400">
    <property type="entry name" value="Cyt_B5-like_heme/steroid_sf"/>
</dbReference>
<reference evidence="3" key="1">
    <citation type="submission" date="2022-07" db="EMBL/GenBank/DDBJ databases">
        <title>Genome analysis of Parmales, a sister group of diatoms, reveals the evolutionary specialization of diatoms from phago-mixotrophs to photoautotrophs.</title>
        <authorList>
            <person name="Ban H."/>
            <person name="Sato S."/>
            <person name="Yoshikawa S."/>
            <person name="Kazumasa Y."/>
            <person name="Nakamura Y."/>
            <person name="Ichinomiya M."/>
            <person name="Saitoh K."/>
            <person name="Sato N."/>
            <person name="Blanc-Mathieu R."/>
            <person name="Endo H."/>
            <person name="Kuwata A."/>
            <person name="Ogata H."/>
        </authorList>
    </citation>
    <scope>NUCLEOTIDE SEQUENCE</scope>
</reference>
<evidence type="ECO:0000259" key="2">
    <source>
        <dbReference type="Pfam" id="PF00487"/>
    </source>
</evidence>
<dbReference type="InterPro" id="IPR001199">
    <property type="entry name" value="Cyt_B5-like_heme/steroid-bd"/>
</dbReference>
<dbReference type="GO" id="GO:0042759">
    <property type="term" value="P:long-chain fatty acid biosynthetic process"/>
    <property type="evidence" value="ECO:0007669"/>
    <property type="project" value="UniProtKB-ARBA"/>
</dbReference>
<name>A0A9W7FFA3_9STRA</name>
<feature type="domain" description="Fatty acid desaturase" evidence="2">
    <location>
        <begin position="151"/>
        <end position="247"/>
    </location>
</feature>
<dbReference type="EMBL" id="BRXZ01000403">
    <property type="protein sequence ID" value="GMI11056.1"/>
    <property type="molecule type" value="Genomic_DNA"/>
</dbReference>
<dbReference type="GO" id="GO:0016717">
    <property type="term" value="F:oxidoreductase activity, acting on paired donors, with oxidation of a pair of donors resulting in the reduction of molecular oxygen to two molecules of water"/>
    <property type="evidence" value="ECO:0007669"/>
    <property type="project" value="UniProtKB-ARBA"/>
</dbReference>
<dbReference type="Pfam" id="PF00173">
    <property type="entry name" value="Cyt-b5"/>
    <property type="match status" value="1"/>
</dbReference>
<dbReference type="AlphaFoldDB" id="A0A9W7FFA3"/>
<feature type="non-terminal residue" evidence="3">
    <location>
        <position position="277"/>
    </location>
</feature>
<dbReference type="InterPro" id="IPR005804">
    <property type="entry name" value="FA_desaturase_dom"/>
</dbReference>
<comment type="caution">
    <text evidence="3">The sequence shown here is derived from an EMBL/GenBank/DDBJ whole genome shotgun (WGS) entry which is preliminary data.</text>
</comment>
<evidence type="ECO:0000259" key="1">
    <source>
        <dbReference type="Pfam" id="PF00173"/>
    </source>
</evidence>
<protein>
    <recommendedName>
        <fullName evidence="5">Cytochrome b5 heme-binding domain-containing protein</fullName>
    </recommendedName>
</protein>
<sequence length="277" mass="31167">MLGAFDCNSDATCTAVDACDASACRTSLDVRIHGVWYNLEGWRKAHPAGSHWIDWYDGRDATEVMDAFHSKKARGMYQRLPRTEEATALVLEGEAEPDSPTTLNFRALMKQLEDDGWWERSVFHEVKLLSIWASCGISAALLAHSDLSGSWALSTFLLSLFFTQSGWLGHDYVHGKDPWSSTLRQLTTAFAGLGVTWWSDKHNKHHALTNEVGVDEDIATDPFLYTWAPDPDHDSPLRRVQHLIFFVPFSALFALWRVDTMKVAVDAVEEKRPGAKE</sequence>
<organism evidence="3 4">
    <name type="scientific">Triparma retinervis</name>
    <dbReference type="NCBI Taxonomy" id="2557542"/>
    <lineage>
        <taxon>Eukaryota</taxon>
        <taxon>Sar</taxon>
        <taxon>Stramenopiles</taxon>
        <taxon>Ochrophyta</taxon>
        <taxon>Bolidophyceae</taxon>
        <taxon>Parmales</taxon>
        <taxon>Triparmaceae</taxon>
        <taxon>Triparma</taxon>
    </lineage>
</organism>
<dbReference type="Proteomes" id="UP001165082">
    <property type="component" value="Unassembled WGS sequence"/>
</dbReference>
<proteinExistence type="predicted"/>
<dbReference type="PANTHER" id="PTHR19353:SF19">
    <property type="entry name" value="DELTA(5) FATTY ACID DESATURASE C-RELATED"/>
    <property type="match status" value="1"/>
</dbReference>
<dbReference type="Gene3D" id="3.10.120.10">
    <property type="entry name" value="Cytochrome b5-like heme/steroid binding domain"/>
    <property type="match status" value="1"/>
</dbReference>
<dbReference type="GO" id="GO:0006636">
    <property type="term" value="P:unsaturated fatty acid biosynthetic process"/>
    <property type="evidence" value="ECO:0007669"/>
    <property type="project" value="UniProtKB-ARBA"/>
</dbReference>
<dbReference type="InterPro" id="IPR012171">
    <property type="entry name" value="Fatty_acid_desaturase"/>
</dbReference>
<evidence type="ECO:0008006" key="5">
    <source>
        <dbReference type="Google" id="ProtNLM"/>
    </source>
</evidence>
<dbReference type="OrthoDB" id="260091at2759"/>
<evidence type="ECO:0000313" key="4">
    <source>
        <dbReference type="Proteomes" id="UP001165082"/>
    </source>
</evidence>
<dbReference type="PANTHER" id="PTHR19353">
    <property type="entry name" value="FATTY ACID DESATURASE 2"/>
    <property type="match status" value="1"/>
</dbReference>